<evidence type="ECO:0000313" key="4">
    <source>
        <dbReference type="Proteomes" id="UP001558713"/>
    </source>
</evidence>
<evidence type="ECO:0000259" key="2">
    <source>
        <dbReference type="Pfam" id="PF14416"/>
    </source>
</evidence>
<dbReference type="Pfam" id="PF14416">
    <property type="entry name" value="PMR5N"/>
    <property type="match status" value="1"/>
</dbReference>
<evidence type="ECO:0000256" key="1">
    <source>
        <dbReference type="SAM" id="MobiDB-lite"/>
    </source>
</evidence>
<feature type="compositionally biased region" description="Low complexity" evidence="1">
    <location>
        <begin position="200"/>
        <end position="217"/>
    </location>
</feature>
<comment type="caution">
    <text evidence="3">The sequence shown here is derived from an EMBL/GenBank/DDBJ whole genome shotgun (WGS) entry which is preliminary data.</text>
</comment>
<dbReference type="Proteomes" id="UP001558713">
    <property type="component" value="Unassembled WGS sequence"/>
</dbReference>
<feature type="compositionally biased region" description="Polar residues" evidence="1">
    <location>
        <begin position="136"/>
        <end position="153"/>
    </location>
</feature>
<protein>
    <submittedName>
        <fullName evidence="3">Protein trichome birefringence-like 21</fullName>
    </submittedName>
</protein>
<dbReference type="PANTHER" id="PTHR32285:SF351">
    <property type="entry name" value="PROTEIN TRICHOME BIREFRINGENCE-LIKE 21"/>
    <property type="match status" value="1"/>
</dbReference>
<proteinExistence type="predicted"/>
<feature type="compositionally biased region" description="Low complexity" evidence="1">
    <location>
        <begin position="171"/>
        <end position="180"/>
    </location>
</feature>
<sequence length="294" mass="32468">MELPLFAILQRTPRVAVTLAFVLFLLTIVPALYSLLANQIFLPLSISSSETYSPSPLDHTRLSHLNSSSNQILSPVNAPIPAPPDNTPSKHRKSSFHRSPTPENGPIPSPTDHIQRSSSSDQVPSPKNGPIPAPLNHTSFTHRNSSSYQSPSPVNGPIPTPLDHTSLRYRIPSSDQSPSPVDSPIPAPLNHTSLGHHNSSSDPISSSHDHSSPVTTSRSRTQITNDEPRCDLFTGEWVPNKETPYYTNTTCRAIHEHQNCMKYGRPDTEFMRWKWKPDGCDLPIFDPQEFLGNG</sequence>
<dbReference type="InterPro" id="IPR029962">
    <property type="entry name" value="TBL"/>
</dbReference>
<accession>A0ABD1AGH2</accession>
<dbReference type="PANTHER" id="PTHR32285">
    <property type="entry name" value="PROTEIN TRICHOME BIREFRINGENCE-LIKE 9-RELATED"/>
    <property type="match status" value="1"/>
</dbReference>
<dbReference type="InterPro" id="IPR025846">
    <property type="entry name" value="TBL_N"/>
</dbReference>
<keyword evidence="4" id="KW-1185">Reference proteome</keyword>
<feature type="domain" description="Trichome birefringence-like N-terminal" evidence="2">
    <location>
        <begin position="229"/>
        <end position="281"/>
    </location>
</feature>
<organism evidence="3 4">
    <name type="scientific">Cardamine amara subsp. amara</name>
    <dbReference type="NCBI Taxonomy" id="228776"/>
    <lineage>
        <taxon>Eukaryota</taxon>
        <taxon>Viridiplantae</taxon>
        <taxon>Streptophyta</taxon>
        <taxon>Embryophyta</taxon>
        <taxon>Tracheophyta</taxon>
        <taxon>Spermatophyta</taxon>
        <taxon>Magnoliopsida</taxon>
        <taxon>eudicotyledons</taxon>
        <taxon>Gunneridae</taxon>
        <taxon>Pentapetalae</taxon>
        <taxon>rosids</taxon>
        <taxon>malvids</taxon>
        <taxon>Brassicales</taxon>
        <taxon>Brassicaceae</taxon>
        <taxon>Cardamineae</taxon>
        <taxon>Cardamine</taxon>
    </lineage>
</organism>
<dbReference type="EMBL" id="JBANAX010000510">
    <property type="protein sequence ID" value="KAL1205858.1"/>
    <property type="molecule type" value="Genomic_DNA"/>
</dbReference>
<evidence type="ECO:0000313" key="3">
    <source>
        <dbReference type="EMBL" id="KAL1205858.1"/>
    </source>
</evidence>
<dbReference type="AlphaFoldDB" id="A0ABD1AGH2"/>
<feature type="compositionally biased region" description="Polar residues" evidence="1">
    <location>
        <begin position="116"/>
        <end position="125"/>
    </location>
</feature>
<name>A0ABD1AGH2_CARAN</name>
<gene>
    <name evidence="3" type="ORF">V5N11_017941</name>
</gene>
<feature type="region of interest" description="Disordered" evidence="1">
    <location>
        <begin position="68"/>
        <end position="227"/>
    </location>
</feature>
<reference evidence="3 4" key="1">
    <citation type="submission" date="2024-04" db="EMBL/GenBank/DDBJ databases">
        <title>Genome assembly C_amara_ONT_v2.</title>
        <authorList>
            <person name="Yant L."/>
            <person name="Moore C."/>
            <person name="Slenker M."/>
        </authorList>
    </citation>
    <scope>NUCLEOTIDE SEQUENCE [LARGE SCALE GENOMIC DNA]</scope>
    <source>
        <tissue evidence="3">Leaf</tissue>
    </source>
</reference>